<comment type="caution">
    <text evidence="7">The sequence shown here is derived from an EMBL/GenBank/DDBJ whole genome shotgun (WGS) entry which is preliminary data.</text>
</comment>
<dbReference type="SUPFAM" id="SSF49503">
    <property type="entry name" value="Cupredoxins"/>
    <property type="match status" value="1"/>
</dbReference>
<proteinExistence type="predicted"/>
<evidence type="ECO:0000256" key="2">
    <source>
        <dbReference type="ARBA" id="ARBA00022723"/>
    </source>
</evidence>
<dbReference type="InterPro" id="IPR000923">
    <property type="entry name" value="BlueCu_1"/>
</dbReference>
<evidence type="ECO:0000256" key="4">
    <source>
        <dbReference type="ARBA" id="ARBA00023008"/>
    </source>
</evidence>
<evidence type="ECO:0000313" key="7">
    <source>
        <dbReference type="EMBL" id="MFB9328740.1"/>
    </source>
</evidence>
<dbReference type="PANTHER" id="PTHR39335">
    <property type="entry name" value="BLL4220 PROTEIN"/>
    <property type="match status" value="1"/>
</dbReference>
<organism evidence="7 8">
    <name type="scientific">Paenibacillus aurantiacus</name>
    <dbReference type="NCBI Taxonomy" id="1936118"/>
    <lineage>
        <taxon>Bacteria</taxon>
        <taxon>Bacillati</taxon>
        <taxon>Bacillota</taxon>
        <taxon>Bacilli</taxon>
        <taxon>Bacillales</taxon>
        <taxon>Paenibacillaceae</taxon>
        <taxon>Paenibacillus</taxon>
    </lineage>
</organism>
<feature type="domain" description="X-Prolyl dipeptidyl aminopeptidase PepX N-terminal" evidence="6">
    <location>
        <begin position="59"/>
        <end position="208"/>
    </location>
</feature>
<keyword evidence="4" id="KW-0186">Copper</keyword>
<dbReference type="SMART" id="SM00940">
    <property type="entry name" value="PepX_N"/>
    <property type="match status" value="1"/>
</dbReference>
<accession>A0ABV5KV22</accession>
<keyword evidence="8" id="KW-1185">Reference proteome</keyword>
<dbReference type="Pfam" id="PF00127">
    <property type="entry name" value="Copper-bind"/>
    <property type="match status" value="1"/>
</dbReference>
<name>A0ABV5KV22_9BACL</name>
<dbReference type="Pfam" id="PF09168">
    <property type="entry name" value="PepX_N"/>
    <property type="match status" value="1"/>
</dbReference>
<keyword evidence="5" id="KW-0732">Signal</keyword>
<dbReference type="InterPro" id="IPR036313">
    <property type="entry name" value="PepX_N_dom_sf"/>
</dbReference>
<evidence type="ECO:0000256" key="1">
    <source>
        <dbReference type="ARBA" id="ARBA00022448"/>
    </source>
</evidence>
<protein>
    <submittedName>
        <fullName evidence="7">Plastocyanin/azurin family copper-binding protein</fullName>
    </submittedName>
</protein>
<dbReference type="PROSITE" id="PS00196">
    <property type="entry name" value="COPPER_BLUE"/>
    <property type="match status" value="1"/>
</dbReference>
<dbReference type="InterPro" id="IPR005297">
    <property type="entry name" value="Lipoprotein_repeat"/>
</dbReference>
<evidence type="ECO:0000259" key="6">
    <source>
        <dbReference type="SMART" id="SM00940"/>
    </source>
</evidence>
<keyword evidence="1" id="KW-0813">Transport</keyword>
<dbReference type="Gene3D" id="2.60.40.420">
    <property type="entry name" value="Cupredoxins - blue copper proteins"/>
    <property type="match status" value="1"/>
</dbReference>
<dbReference type="EMBL" id="JBHMDO010000034">
    <property type="protein sequence ID" value="MFB9328740.1"/>
    <property type="molecule type" value="Genomic_DNA"/>
</dbReference>
<dbReference type="InterPro" id="IPR015251">
    <property type="entry name" value="PepX_N_dom"/>
</dbReference>
<dbReference type="RefSeq" id="WP_377498332.1">
    <property type="nucleotide sequence ID" value="NZ_JBHMDO010000034.1"/>
</dbReference>
<evidence type="ECO:0000256" key="3">
    <source>
        <dbReference type="ARBA" id="ARBA00022982"/>
    </source>
</evidence>
<evidence type="ECO:0000256" key="5">
    <source>
        <dbReference type="SAM" id="SignalP"/>
    </source>
</evidence>
<evidence type="ECO:0000313" key="8">
    <source>
        <dbReference type="Proteomes" id="UP001589747"/>
    </source>
</evidence>
<dbReference type="CDD" id="cd13921">
    <property type="entry name" value="Amicyanin"/>
    <property type="match status" value="1"/>
</dbReference>
<feature type="chain" id="PRO_5045179411" evidence="5">
    <location>
        <begin position="28"/>
        <end position="530"/>
    </location>
</feature>
<reference evidence="7 8" key="1">
    <citation type="submission" date="2024-09" db="EMBL/GenBank/DDBJ databases">
        <authorList>
            <person name="Sun Q."/>
            <person name="Mori K."/>
        </authorList>
    </citation>
    <scope>NUCLEOTIDE SEQUENCE [LARGE SCALE GENOMIC DNA]</scope>
    <source>
        <strain evidence="7 8">TISTR 2452</strain>
    </source>
</reference>
<keyword evidence="2" id="KW-0479">Metal-binding</keyword>
<feature type="signal peptide" evidence="5">
    <location>
        <begin position="1"/>
        <end position="27"/>
    </location>
</feature>
<keyword evidence="3" id="KW-0249">Electron transport</keyword>
<dbReference type="InterPro" id="IPR028871">
    <property type="entry name" value="BlueCu_1_BS"/>
</dbReference>
<dbReference type="SUPFAM" id="SSF81761">
    <property type="entry name" value="X-Prolyl dipeptidyl aminopeptidase PepX, N-terminal domain"/>
    <property type="match status" value="1"/>
</dbReference>
<dbReference type="Proteomes" id="UP001589747">
    <property type="component" value="Unassembled WGS sequence"/>
</dbReference>
<dbReference type="InterPro" id="IPR008972">
    <property type="entry name" value="Cupredoxin"/>
</dbReference>
<dbReference type="InterPro" id="IPR035668">
    <property type="entry name" value="Amicyanin"/>
</dbReference>
<sequence>MTKKRSIMLSLVICLSMLGYLPSQSFGAEEGSSSAVQTDAETAAKLGLLIGDGNGVDASYLGKSATRMQAAIISLRLQGSLKEATDFKGTANFTDANQVNASNQSVLAYLKAHPELGWNGSGAGSFKPADPISAQQFYKVLLEALGYKSGKDFRYADTEAFARSKGLYQITGTATLTNAHIATALVEALAGQTADGTTLFSKLQAAGVLDAAAAQPPGERIGLQTNEKLGTLFTDKSGMTLYFFTKDAADVNACQGECLKNWPIFYDEHLQIPSSLNKNDFTVLTRNDGQKQWMYKGWPLYYFAKDTTAGDVLGEAVGGVWFIAKSDYRVMLATSATAGNYLTDDYGRTLYYFDKDPKNASVCEGNCLVNWPAYDAVDGSVPSTLTAADFGMITRPDGSMQAAFKGYPLYYFLKDTAHGDLLGQGVNKVWYVIDPVQFTGTTAAAAVKTYTIDIKDFSFGTKPLTVEAGSKITFVNHDSMEHNAVAVDGSFATPLLKQDESYTITIGAAGTYDYYCEPHKKFMTGKIIVT</sequence>
<gene>
    <name evidence="7" type="ORF">ACFFSY_22625</name>
</gene>
<dbReference type="PANTHER" id="PTHR39335:SF1">
    <property type="entry name" value="BLL4220 PROTEIN"/>
    <property type="match status" value="1"/>
</dbReference>
<dbReference type="Pfam" id="PF03640">
    <property type="entry name" value="Lipoprotein_15"/>
    <property type="match status" value="4"/>
</dbReference>